<keyword evidence="1" id="KW-0812">Transmembrane</keyword>
<dbReference type="EMBL" id="CM017692">
    <property type="protein sequence ID" value="TYH15027.1"/>
    <property type="molecule type" value="Genomic_DNA"/>
</dbReference>
<proteinExistence type="predicted"/>
<feature type="transmembrane region" description="Helical" evidence="1">
    <location>
        <begin position="66"/>
        <end position="85"/>
    </location>
</feature>
<protein>
    <submittedName>
        <fullName evidence="2">Uncharacterized protein</fullName>
    </submittedName>
</protein>
<keyword evidence="1" id="KW-1133">Transmembrane helix</keyword>
<keyword evidence="1" id="KW-0472">Membrane</keyword>
<evidence type="ECO:0000256" key="1">
    <source>
        <dbReference type="SAM" id="Phobius"/>
    </source>
</evidence>
<keyword evidence="3" id="KW-1185">Reference proteome</keyword>
<name>A0A5D2GA34_GOSDA</name>
<dbReference type="Proteomes" id="UP000323506">
    <property type="component" value="Chromosome A05"/>
</dbReference>
<gene>
    <name evidence="2" type="ORF">ES288_A05G011800v1</name>
</gene>
<evidence type="ECO:0000313" key="2">
    <source>
        <dbReference type="EMBL" id="TYH15027.1"/>
    </source>
</evidence>
<evidence type="ECO:0000313" key="3">
    <source>
        <dbReference type="Proteomes" id="UP000323506"/>
    </source>
</evidence>
<dbReference type="AlphaFoldDB" id="A0A5D2GA34"/>
<sequence length="116" mass="13749">MQIHRHNHFCETITALMLEMEELSHVIGLMIIDGYGLGEKREWLMKDYQLRRVMLIQRLSRESIRMWYRLIPTNFAVLYFARMGFRALKLKPMMEIGLSCVCHPVLSPSSSEIFLM</sequence>
<organism evidence="2 3">
    <name type="scientific">Gossypium darwinii</name>
    <name type="common">Darwin's cotton</name>
    <name type="synonym">Gossypium barbadense var. darwinii</name>
    <dbReference type="NCBI Taxonomy" id="34276"/>
    <lineage>
        <taxon>Eukaryota</taxon>
        <taxon>Viridiplantae</taxon>
        <taxon>Streptophyta</taxon>
        <taxon>Embryophyta</taxon>
        <taxon>Tracheophyta</taxon>
        <taxon>Spermatophyta</taxon>
        <taxon>Magnoliopsida</taxon>
        <taxon>eudicotyledons</taxon>
        <taxon>Gunneridae</taxon>
        <taxon>Pentapetalae</taxon>
        <taxon>rosids</taxon>
        <taxon>malvids</taxon>
        <taxon>Malvales</taxon>
        <taxon>Malvaceae</taxon>
        <taxon>Malvoideae</taxon>
        <taxon>Gossypium</taxon>
    </lineage>
</organism>
<reference evidence="2 3" key="1">
    <citation type="submission" date="2019-06" db="EMBL/GenBank/DDBJ databases">
        <title>WGS assembly of Gossypium darwinii.</title>
        <authorList>
            <person name="Chen Z.J."/>
            <person name="Sreedasyam A."/>
            <person name="Ando A."/>
            <person name="Song Q."/>
            <person name="De L."/>
            <person name="Hulse-Kemp A."/>
            <person name="Ding M."/>
            <person name="Ye W."/>
            <person name="Kirkbride R."/>
            <person name="Jenkins J."/>
            <person name="Plott C."/>
            <person name="Lovell J."/>
            <person name="Lin Y.-M."/>
            <person name="Vaughn R."/>
            <person name="Liu B."/>
            <person name="Li W."/>
            <person name="Simpson S."/>
            <person name="Scheffler B."/>
            <person name="Saski C."/>
            <person name="Grover C."/>
            <person name="Hu G."/>
            <person name="Conover J."/>
            <person name="Carlson J."/>
            <person name="Shu S."/>
            <person name="Boston L."/>
            <person name="Williams M."/>
            <person name="Peterson D."/>
            <person name="Mcgee K."/>
            <person name="Jones D."/>
            <person name="Wendel J."/>
            <person name="Stelly D."/>
            <person name="Grimwood J."/>
            <person name="Schmutz J."/>
        </authorList>
    </citation>
    <scope>NUCLEOTIDE SEQUENCE [LARGE SCALE GENOMIC DNA]</scope>
    <source>
        <strain evidence="2">1808015.09</strain>
    </source>
</reference>
<accession>A0A5D2GA34</accession>